<evidence type="ECO:0000256" key="6">
    <source>
        <dbReference type="ARBA" id="ARBA00023136"/>
    </source>
</evidence>
<evidence type="ECO:0000313" key="10">
    <source>
        <dbReference type="Proteomes" id="UP000694580"/>
    </source>
</evidence>
<organism evidence="9 10">
    <name type="scientific">Denticeps clupeoides</name>
    <name type="common">denticle herring</name>
    <dbReference type="NCBI Taxonomy" id="299321"/>
    <lineage>
        <taxon>Eukaryota</taxon>
        <taxon>Metazoa</taxon>
        <taxon>Chordata</taxon>
        <taxon>Craniata</taxon>
        <taxon>Vertebrata</taxon>
        <taxon>Euteleostomi</taxon>
        <taxon>Actinopterygii</taxon>
        <taxon>Neopterygii</taxon>
        <taxon>Teleostei</taxon>
        <taxon>Clupei</taxon>
        <taxon>Clupeiformes</taxon>
        <taxon>Denticipitoidei</taxon>
        <taxon>Denticipitidae</taxon>
        <taxon>Denticeps</taxon>
    </lineage>
</organism>
<dbReference type="FunFam" id="3.40.50.10330:FF:000005">
    <property type="entry name" value="Sphingosine kinase 2"/>
    <property type="match status" value="1"/>
</dbReference>
<dbReference type="Proteomes" id="UP000694580">
    <property type="component" value="Chromosome 5"/>
</dbReference>
<dbReference type="InterPro" id="IPR050187">
    <property type="entry name" value="Lipid_Phosphate_FormReg"/>
</dbReference>
<reference evidence="9" key="3">
    <citation type="submission" date="2025-09" db="UniProtKB">
        <authorList>
            <consortium name="Ensembl"/>
        </authorList>
    </citation>
    <scope>IDENTIFICATION</scope>
</reference>
<dbReference type="SUPFAM" id="SSF111331">
    <property type="entry name" value="NAD kinase/diacylglycerol kinase-like"/>
    <property type="match status" value="1"/>
</dbReference>
<dbReference type="GO" id="GO:0046512">
    <property type="term" value="P:sphingosine biosynthetic process"/>
    <property type="evidence" value="ECO:0007669"/>
    <property type="project" value="TreeGrafter"/>
</dbReference>
<proteinExistence type="predicted"/>
<dbReference type="InterPro" id="IPR001206">
    <property type="entry name" value="Diacylglycerol_kinase_cat_dom"/>
</dbReference>
<dbReference type="GO" id="GO:0005737">
    <property type="term" value="C:cytoplasm"/>
    <property type="evidence" value="ECO:0007669"/>
    <property type="project" value="TreeGrafter"/>
</dbReference>
<evidence type="ECO:0000313" key="9">
    <source>
        <dbReference type="Ensembl" id="ENSDCDP00010009772.1"/>
    </source>
</evidence>
<dbReference type="EC" id="2.7.1.91" evidence="7"/>
<keyword evidence="2" id="KW-0808">Transferase</keyword>
<dbReference type="GeneTree" id="ENSGT00940000161197"/>
<keyword evidence="4" id="KW-0418">Kinase</keyword>
<dbReference type="Pfam" id="PF19279">
    <property type="entry name" value="YegS_C"/>
    <property type="match status" value="1"/>
</dbReference>
<dbReference type="Gene3D" id="3.40.50.10330">
    <property type="entry name" value="Probable inorganic polyphosphate/atp-NAD kinase, domain 1"/>
    <property type="match status" value="1"/>
</dbReference>
<evidence type="ECO:0000256" key="1">
    <source>
        <dbReference type="ARBA" id="ARBA00004308"/>
    </source>
</evidence>
<sequence length="378" mass="41578">NGPAPGPFHQIMMPRPRRLLLLVNPFSGRGQAMQWCQTHILPMIREASISYNLIQTERQNHARELIREISLPEWDGIIIISGDGLLHEVINGLMERPDWEQAIKTPVGILPCGSGNALAGSINHYAGFDMCLREPLLLNCCFLLCRGGVMPMDMVSVTTSPSSPSPQNGRPAAPRRLYSFLSVAWGFVSDVDIESERYRGLGSARFTLGTLVRLASLRSYKGRLSYLPVWGGSFSPPRDDLLPPLDQPLPTRDWVTIEGDFVLVLAIYQSHLGADLLAAPQACFNDGLIHLTFVRAGISRATLLRLFLAMERGAHLSLSSPYVSHVTAKAFRLQPLSSKGTLTVDGELVPYGPLQAQVKVARSYLQSPPPTVSPFPYS</sequence>
<dbReference type="Pfam" id="PF00781">
    <property type="entry name" value="DAGK_cat"/>
    <property type="match status" value="1"/>
</dbReference>
<keyword evidence="6" id="KW-0472">Membrane</keyword>
<evidence type="ECO:0000256" key="7">
    <source>
        <dbReference type="ARBA" id="ARBA00044037"/>
    </source>
</evidence>
<dbReference type="GO" id="GO:0008481">
    <property type="term" value="F:sphingosine kinase activity"/>
    <property type="evidence" value="ECO:0007669"/>
    <property type="project" value="UniProtKB-EC"/>
</dbReference>
<keyword evidence="10" id="KW-1185">Reference proteome</keyword>
<keyword evidence="5" id="KW-0067">ATP-binding</keyword>
<dbReference type="InterPro" id="IPR016064">
    <property type="entry name" value="NAD/diacylglycerol_kinase_sf"/>
</dbReference>
<dbReference type="GO" id="GO:0012505">
    <property type="term" value="C:endomembrane system"/>
    <property type="evidence" value="ECO:0007669"/>
    <property type="project" value="UniProtKB-SubCell"/>
</dbReference>
<dbReference type="PANTHER" id="PTHR12358">
    <property type="entry name" value="SPHINGOSINE KINASE"/>
    <property type="match status" value="1"/>
</dbReference>
<accession>A0AAY4ALP1</accession>
<reference evidence="9" key="2">
    <citation type="submission" date="2025-08" db="UniProtKB">
        <authorList>
            <consortium name="Ensembl"/>
        </authorList>
    </citation>
    <scope>IDENTIFICATION</scope>
</reference>
<dbReference type="Ensembl" id="ENSDCDT00010010262.1">
    <property type="protein sequence ID" value="ENSDCDP00010009772.1"/>
    <property type="gene ID" value="ENSDCDG00010004351.1"/>
</dbReference>
<dbReference type="GO" id="GO:0016020">
    <property type="term" value="C:membrane"/>
    <property type="evidence" value="ECO:0007669"/>
    <property type="project" value="TreeGrafter"/>
</dbReference>
<dbReference type="Gene3D" id="2.60.200.40">
    <property type="match status" value="1"/>
</dbReference>
<keyword evidence="3" id="KW-0547">Nucleotide-binding</keyword>
<dbReference type="PANTHER" id="PTHR12358:SF40">
    <property type="entry name" value="SPHINGOSINE KINASE 2"/>
    <property type="match status" value="1"/>
</dbReference>
<evidence type="ECO:0000256" key="4">
    <source>
        <dbReference type="ARBA" id="ARBA00022777"/>
    </source>
</evidence>
<dbReference type="GO" id="GO:0043065">
    <property type="term" value="P:positive regulation of apoptotic process"/>
    <property type="evidence" value="ECO:0007669"/>
    <property type="project" value="TreeGrafter"/>
</dbReference>
<gene>
    <name evidence="9" type="primary">SPHK2</name>
</gene>
<dbReference type="InterPro" id="IPR045540">
    <property type="entry name" value="YegS/DAGK_C"/>
</dbReference>
<reference evidence="9 10" key="1">
    <citation type="submission" date="2020-06" db="EMBL/GenBank/DDBJ databases">
        <authorList>
            <consortium name="Wellcome Sanger Institute Data Sharing"/>
        </authorList>
    </citation>
    <scope>NUCLEOTIDE SEQUENCE [LARGE SCALE GENOMIC DNA]</scope>
</reference>
<feature type="domain" description="DAGKc" evidence="8">
    <location>
        <begin position="14"/>
        <end position="161"/>
    </location>
</feature>
<name>A0AAY4ALP1_9TELE</name>
<dbReference type="InterPro" id="IPR017438">
    <property type="entry name" value="ATP-NAD_kinase_N"/>
</dbReference>
<dbReference type="PROSITE" id="PS50146">
    <property type="entry name" value="DAGK"/>
    <property type="match status" value="1"/>
</dbReference>
<evidence type="ECO:0000259" key="8">
    <source>
        <dbReference type="PROSITE" id="PS50146"/>
    </source>
</evidence>
<dbReference type="GO" id="GO:0006669">
    <property type="term" value="P:sphinganine-1-phosphate biosynthetic process"/>
    <property type="evidence" value="ECO:0007669"/>
    <property type="project" value="TreeGrafter"/>
</dbReference>
<evidence type="ECO:0000256" key="5">
    <source>
        <dbReference type="ARBA" id="ARBA00022840"/>
    </source>
</evidence>
<comment type="subcellular location">
    <subcellularLocation>
        <location evidence="1">Endomembrane system</location>
    </subcellularLocation>
</comment>
<dbReference type="GO" id="GO:0005524">
    <property type="term" value="F:ATP binding"/>
    <property type="evidence" value="ECO:0007669"/>
    <property type="project" value="UniProtKB-KW"/>
</dbReference>
<evidence type="ECO:0000256" key="2">
    <source>
        <dbReference type="ARBA" id="ARBA00022679"/>
    </source>
</evidence>
<dbReference type="AlphaFoldDB" id="A0AAY4ALP1"/>
<protein>
    <recommendedName>
        <fullName evidence="7">sphingosine kinase</fullName>
        <ecNumber evidence="7">2.7.1.91</ecNumber>
    </recommendedName>
</protein>
<evidence type="ECO:0000256" key="3">
    <source>
        <dbReference type="ARBA" id="ARBA00022741"/>
    </source>
</evidence>
<dbReference type="SMART" id="SM00046">
    <property type="entry name" value="DAGKc"/>
    <property type="match status" value="1"/>
</dbReference>